<dbReference type="InterPro" id="IPR013411">
    <property type="entry name" value="CRISPR-assoc_RAMP_Csx7"/>
</dbReference>
<feature type="domain" description="CRISPR type III-associated protein" evidence="2">
    <location>
        <begin position="15"/>
        <end position="233"/>
    </location>
</feature>
<dbReference type="NCBIfam" id="TIGR02581">
    <property type="entry name" value="cas_cyan_RAMP"/>
    <property type="match status" value="1"/>
</dbReference>
<name>A0A455T5U9_9CHLR</name>
<dbReference type="EMBL" id="AP019377">
    <property type="protein sequence ID" value="BBH94812.1"/>
    <property type="molecule type" value="Genomic_DNA"/>
</dbReference>
<dbReference type="PANTHER" id="PTHR35579:SF3">
    <property type="entry name" value="CRISPR SYSTEM CMS ENDORIBONUCLEASE CSM3"/>
    <property type="match status" value="1"/>
</dbReference>
<dbReference type="GO" id="GO:0051607">
    <property type="term" value="P:defense response to virus"/>
    <property type="evidence" value="ECO:0007669"/>
    <property type="project" value="UniProtKB-KW"/>
</dbReference>
<evidence type="ECO:0000313" key="3">
    <source>
        <dbReference type="EMBL" id="BBH94812.1"/>
    </source>
</evidence>
<accession>A0A455T5U9</accession>
<evidence type="ECO:0000256" key="1">
    <source>
        <dbReference type="ARBA" id="ARBA00023118"/>
    </source>
</evidence>
<keyword evidence="1" id="KW-0051">Antiviral defense</keyword>
<proteinExistence type="predicted"/>
<dbReference type="Pfam" id="PF03787">
    <property type="entry name" value="RAMPs"/>
    <property type="match status" value="1"/>
</dbReference>
<organism evidence="3">
    <name type="scientific">Thermogemmatispora argillosa</name>
    <dbReference type="NCBI Taxonomy" id="2045280"/>
    <lineage>
        <taxon>Bacteria</taxon>
        <taxon>Bacillati</taxon>
        <taxon>Chloroflexota</taxon>
        <taxon>Ktedonobacteria</taxon>
        <taxon>Thermogemmatisporales</taxon>
        <taxon>Thermogemmatisporaceae</taxon>
        <taxon>Thermogemmatispora</taxon>
    </lineage>
</organism>
<evidence type="ECO:0000259" key="2">
    <source>
        <dbReference type="Pfam" id="PF03787"/>
    </source>
</evidence>
<reference evidence="3" key="1">
    <citation type="submission" date="2018-12" db="EMBL/GenBank/DDBJ databases">
        <title>Novel natural products biosynthetic potential of the class Ktedonobacteria.</title>
        <authorList>
            <person name="Zheng Y."/>
            <person name="Saitou A."/>
            <person name="Wang C.M."/>
            <person name="Toyoda A."/>
            <person name="Minakuchi Y."/>
            <person name="Sekiguchi Y."/>
            <person name="Ueda K."/>
            <person name="Takano H."/>
            <person name="Sakai Y."/>
            <person name="Yokota A."/>
            <person name="Yabe S."/>
        </authorList>
    </citation>
    <scope>NUCLEOTIDE SEQUENCE</scope>
    <source>
        <strain evidence="3">A3-2</strain>
    </source>
</reference>
<dbReference type="InterPro" id="IPR052216">
    <property type="entry name" value="CRISPR_Csm3_endoribonuclease"/>
</dbReference>
<protein>
    <recommendedName>
        <fullName evidence="2">CRISPR type III-associated protein domain-containing protein</fullName>
    </recommendedName>
</protein>
<dbReference type="AlphaFoldDB" id="A0A455T5U9"/>
<dbReference type="InterPro" id="IPR005537">
    <property type="entry name" value="RAMP_III_fam"/>
</dbReference>
<gene>
    <name evidence="3" type="ORF">KTA_30110</name>
</gene>
<sequence length="352" mass="39636">MLKQLLNEARLRLRITTTGPLLVRSGLPTVSGPDMTPVLTFRNGRQEPFLPGSSLKGVFRSHVEKIVASLRPRVVCYPFAGSEEQEADLEERRRTYRDSCGESFNREVRHNETLRRHLEARTDEVYARSCPVCRLFGSTWFIGRLTITDAYLVSAPIREQRDGVGIDRLTGGAAHGVKFELEAISEGVAFECAIHLRNFEIWQLGMLFVVLQDLEDGLIRIGSGRSRGLGWVKGAISQEEHEGWPGGFVTATIRGSDAREPIDELWGLGRWLNEQPAARETNLGRYGTWYDDLVKLPAGIERRPRGIRHLRVFTNEALAQLREEAIGHFIRRIQEWPDESAVRAALAAGGRV</sequence>
<dbReference type="PANTHER" id="PTHR35579">
    <property type="entry name" value="CRISPR SYSTEM CMS ENDORIBONUCLEASE CSM3"/>
    <property type="match status" value="1"/>
</dbReference>